<feature type="region of interest" description="Disordered" evidence="6">
    <location>
        <begin position="39"/>
        <end position="70"/>
    </location>
</feature>
<evidence type="ECO:0000259" key="7">
    <source>
        <dbReference type="Pfam" id="PF24064"/>
    </source>
</evidence>
<proteinExistence type="inferred from homology"/>
<dbReference type="Pfam" id="PF24064">
    <property type="entry name" value="HTH_NPRL3"/>
    <property type="match status" value="1"/>
</dbReference>
<keyword evidence="5" id="KW-0732">Signal</keyword>
<sequence>MALPILPNPSNFLGVALVVNRSRDGPSFVFHYPPHVNVAPDRPASSDLDDDEREHGYGQGHHAKDYDYDEGGDFTNREQRLTPGLDADGSSSAALLQRNQDDHLITESGTQIVPWEHVAGFPTKDLESILTPGRAYHKTLFQLSLDPIYCVSYPIHVPESGSWKKRKKKKKKNELKKKASVFSSGSLFSTIRDPDAHHDSDAARQLGESVRLAAKAGSDTVGLSPLAGDGSSRQDEADGCGQEPRQDEEEENDKGKDQEKDKNDKVSSMTMLNLVFFLNPKKHEVKELVSSMYTHIIRQVNKYYKYCQERNDFVWKESKKILALKEKAREERTKMTALWHEILAASSLAQSMQDVYEAISQNRIAVLQLDTQDGAVTHSVQIPIPLHVSDLPQEGEPDATGIWLTTANSFAGSGRDPSELGFLDKNFGLLLLDEDKKIITELQSDPDESTMAMIEFIRHSKPTLSFHQVASQSNLLSLSQIHQFAHHFIFWRRAIAIPPLHARDIYMLSPNCDLEKLPQASVKFARAFPHCPPLPNILADLSAAPRPYKFFCPNKTIRAEYMRILTWLMRGGWVTQLCTFAYVVVWPEIIYEVEHALEAEELAKAKAAQAAAASADSAAAAAAAVVDSSNAAVGSGGSAALTPTISEERKSSGGSQYQLLSPQPRSSSSVSTATDEPDGASEDGDGILPSGTASPLEQPRPASSSPSMRSPTGTQASSQHARPQPTAAQQAAEKARLGRLADKAARELAEKASAHARRPQPAQTAHPSVNNAPHLIHLSPHIILDPSTVTGTESLYLSAIGRRLRRRSALLAGGGATTASAADPASAPGGLVPPPFSIGAASLGNHGVAGIGSTKSGGGGGGGGGEGVTSTAEWDERVANTWPVFWKYFNGHCALERIALQEDMKRRDVWALLTAMSEYLLCIRHW</sequence>
<feature type="compositionally biased region" description="Low complexity" evidence="6">
    <location>
        <begin position="631"/>
        <end position="641"/>
    </location>
</feature>
<comment type="function">
    <text evidence="3 5">Mediates inactivation of the TORC1 complex in response to amino acid starvation. Required for meiotic nuclear division.</text>
</comment>
<protein>
    <recommendedName>
        <fullName evidence="2 5">Nitrogen permease regulator 3</fullName>
    </recommendedName>
    <alternativeName>
        <fullName evidence="4 5">Required for meiotic nuclear division protein 11</fullName>
    </alternativeName>
</protein>
<gene>
    <name evidence="8" type="ORF">MAPG_06568</name>
</gene>
<dbReference type="AlphaFoldDB" id="A0A0C4E2D4"/>
<dbReference type="eggNOG" id="KOG3830">
    <property type="taxonomic scope" value="Eukaryota"/>
</dbReference>
<dbReference type="GO" id="GO:0051321">
    <property type="term" value="P:meiotic cell cycle"/>
    <property type="evidence" value="ECO:0007669"/>
    <property type="project" value="UniProtKB-UniRule"/>
</dbReference>
<evidence type="ECO:0000313" key="9">
    <source>
        <dbReference type="EnsemblFungi" id="MAPG_06568T0"/>
    </source>
</evidence>
<dbReference type="GO" id="GO:0034198">
    <property type="term" value="P:cellular response to amino acid starvation"/>
    <property type="evidence" value="ECO:0007669"/>
    <property type="project" value="TreeGrafter"/>
</dbReference>
<dbReference type="EMBL" id="ADBL01001593">
    <property type="status" value="NOT_ANNOTATED_CDS"/>
    <property type="molecule type" value="Genomic_DNA"/>
</dbReference>
<evidence type="ECO:0000256" key="6">
    <source>
        <dbReference type="SAM" id="MobiDB-lite"/>
    </source>
</evidence>
<dbReference type="OMA" id="WNHDDHL"/>
<name>A0A0C4E2D4_MAGP6</name>
<dbReference type="Proteomes" id="UP000011715">
    <property type="component" value="Unassembled WGS sequence"/>
</dbReference>
<reference evidence="9" key="5">
    <citation type="submission" date="2015-06" db="UniProtKB">
        <authorList>
            <consortium name="EnsemblFungi"/>
        </authorList>
    </citation>
    <scope>IDENTIFICATION</scope>
    <source>
        <strain evidence="9">ATCC 64411</strain>
    </source>
</reference>
<feature type="compositionally biased region" description="Low complexity" evidence="6">
    <location>
        <begin position="699"/>
        <end position="711"/>
    </location>
</feature>
<feature type="region of interest" description="Disordered" evidence="6">
    <location>
        <begin position="631"/>
        <end position="772"/>
    </location>
</feature>
<dbReference type="EnsemblFungi" id="MAPG_06568T0">
    <property type="protein sequence ID" value="MAPG_06568T0"/>
    <property type="gene ID" value="MAPG_06568"/>
</dbReference>
<dbReference type="OrthoDB" id="18648at2759"/>
<feature type="compositionally biased region" description="Acidic residues" evidence="6">
    <location>
        <begin position="675"/>
        <end position="685"/>
    </location>
</feature>
<comment type="subcellular location">
    <subcellularLocation>
        <location evidence="5">Vacuole membrane</location>
        <topology evidence="5">Peripheral membrane protein</topology>
    </subcellularLocation>
</comment>
<evidence type="ECO:0000313" key="10">
    <source>
        <dbReference type="Proteomes" id="UP000011715"/>
    </source>
</evidence>
<feature type="region of interest" description="Disordered" evidence="6">
    <location>
        <begin position="220"/>
        <end position="264"/>
    </location>
</feature>
<dbReference type="GO" id="GO:1904262">
    <property type="term" value="P:negative regulation of TORC1 signaling"/>
    <property type="evidence" value="ECO:0007669"/>
    <property type="project" value="TreeGrafter"/>
</dbReference>
<feature type="compositionally biased region" description="Basic and acidic residues" evidence="6">
    <location>
        <begin position="733"/>
        <end position="753"/>
    </location>
</feature>
<dbReference type="GO" id="GO:0005774">
    <property type="term" value="C:vacuolar membrane"/>
    <property type="evidence" value="ECO:0007669"/>
    <property type="project" value="UniProtKB-SubCell"/>
</dbReference>
<feature type="compositionally biased region" description="Polar residues" evidence="6">
    <location>
        <begin position="761"/>
        <end position="771"/>
    </location>
</feature>
<keyword evidence="10" id="KW-1185">Reference proteome</keyword>
<feature type="domain" description="GATOR1 complex protein NPRL3 C-terminal HTH" evidence="7">
    <location>
        <begin position="875"/>
        <end position="920"/>
    </location>
</feature>
<evidence type="ECO:0000313" key="8">
    <source>
        <dbReference type="EMBL" id="KLU87571.1"/>
    </source>
</evidence>
<reference evidence="9" key="4">
    <citation type="journal article" date="2015" name="G3 (Bethesda)">
        <title>Genome sequences of three phytopathogenic species of the Magnaporthaceae family of fungi.</title>
        <authorList>
            <person name="Okagaki L.H."/>
            <person name="Nunes C.C."/>
            <person name="Sailsbery J."/>
            <person name="Clay B."/>
            <person name="Brown D."/>
            <person name="John T."/>
            <person name="Oh Y."/>
            <person name="Young N."/>
            <person name="Fitzgerald M."/>
            <person name="Haas B.J."/>
            <person name="Zeng Q."/>
            <person name="Young S."/>
            <person name="Adiconis X."/>
            <person name="Fan L."/>
            <person name="Levin J.Z."/>
            <person name="Mitchell T.K."/>
            <person name="Okubara P.A."/>
            <person name="Farman M.L."/>
            <person name="Kohn L.M."/>
            <person name="Birren B."/>
            <person name="Ma L.-J."/>
            <person name="Dean R.A."/>
        </authorList>
    </citation>
    <scope>NUCLEOTIDE SEQUENCE</scope>
    <source>
        <strain evidence="9">ATCC 64411 / 73-15</strain>
    </source>
</reference>
<reference evidence="8" key="3">
    <citation type="submission" date="2011-03" db="EMBL/GenBank/DDBJ databases">
        <title>Annotation of Magnaporthe poae ATCC 64411.</title>
        <authorList>
            <person name="Ma L.-J."/>
            <person name="Dead R."/>
            <person name="Young S.K."/>
            <person name="Zeng Q."/>
            <person name="Gargeya S."/>
            <person name="Fitzgerald M."/>
            <person name="Haas B."/>
            <person name="Abouelleil A."/>
            <person name="Alvarado L."/>
            <person name="Arachchi H.M."/>
            <person name="Berlin A."/>
            <person name="Brown A."/>
            <person name="Chapman S.B."/>
            <person name="Chen Z."/>
            <person name="Dunbar C."/>
            <person name="Freedman E."/>
            <person name="Gearin G."/>
            <person name="Gellesch M."/>
            <person name="Goldberg J."/>
            <person name="Griggs A."/>
            <person name="Gujja S."/>
            <person name="Heiman D."/>
            <person name="Howarth C."/>
            <person name="Larson L."/>
            <person name="Lui A."/>
            <person name="MacDonald P.J.P."/>
            <person name="Mehta T."/>
            <person name="Montmayeur A."/>
            <person name="Murphy C."/>
            <person name="Neiman D."/>
            <person name="Pearson M."/>
            <person name="Priest M."/>
            <person name="Roberts A."/>
            <person name="Saif S."/>
            <person name="Shea T."/>
            <person name="Shenoy N."/>
            <person name="Sisk P."/>
            <person name="Stolte C."/>
            <person name="Sykes S."/>
            <person name="Yandava C."/>
            <person name="Wortman J."/>
            <person name="Nusbaum C."/>
            <person name="Birren B."/>
        </authorList>
    </citation>
    <scope>NUCLEOTIDE SEQUENCE</scope>
    <source>
        <strain evidence="8">ATCC 64411</strain>
    </source>
</reference>
<comment type="similarity">
    <text evidence="1 5">Belongs to the NPR3 family.</text>
</comment>
<dbReference type="GO" id="GO:0038202">
    <property type="term" value="P:TORC1 signaling"/>
    <property type="evidence" value="ECO:0007669"/>
    <property type="project" value="TreeGrafter"/>
</dbReference>
<dbReference type="VEuPathDB" id="FungiDB:MAPG_06568"/>
<evidence type="ECO:0000256" key="2">
    <source>
        <dbReference type="ARBA" id="ARBA00017880"/>
    </source>
</evidence>
<dbReference type="PANTHER" id="PTHR13153">
    <property type="entry name" value="CGTHBA PROTEIN -14 GENE PROTEIN"/>
    <property type="match status" value="1"/>
</dbReference>
<dbReference type="PANTHER" id="PTHR13153:SF5">
    <property type="entry name" value="GATOR COMPLEX PROTEIN NPRL3"/>
    <property type="match status" value="1"/>
</dbReference>
<dbReference type="EMBL" id="GL876970">
    <property type="protein sequence ID" value="KLU87571.1"/>
    <property type="molecule type" value="Genomic_DNA"/>
</dbReference>
<reference evidence="8" key="2">
    <citation type="submission" date="2010-05" db="EMBL/GenBank/DDBJ databases">
        <title>The Genome Sequence of Magnaporthe poae strain ATCC 64411.</title>
        <authorList>
            <consortium name="The Broad Institute Genome Sequencing Platform"/>
            <consortium name="Broad Institute Genome Sequencing Center for Infectious Disease"/>
            <person name="Ma L.-J."/>
            <person name="Dead R."/>
            <person name="Young S."/>
            <person name="Zeng Q."/>
            <person name="Koehrsen M."/>
            <person name="Alvarado L."/>
            <person name="Berlin A."/>
            <person name="Chapman S.B."/>
            <person name="Chen Z."/>
            <person name="Freedman E."/>
            <person name="Gellesch M."/>
            <person name="Goldberg J."/>
            <person name="Griggs A."/>
            <person name="Gujja S."/>
            <person name="Heilman E.R."/>
            <person name="Heiman D."/>
            <person name="Hepburn T."/>
            <person name="Howarth C."/>
            <person name="Jen D."/>
            <person name="Larson L."/>
            <person name="Mehta T."/>
            <person name="Neiman D."/>
            <person name="Pearson M."/>
            <person name="Roberts A."/>
            <person name="Saif S."/>
            <person name="Shea T."/>
            <person name="Shenoy N."/>
            <person name="Sisk P."/>
            <person name="Stolte C."/>
            <person name="Sykes S."/>
            <person name="Walk T."/>
            <person name="White J."/>
            <person name="Yandava C."/>
            <person name="Haas B."/>
            <person name="Nusbaum C."/>
            <person name="Birren B."/>
        </authorList>
    </citation>
    <scope>NUCLEOTIDE SEQUENCE</scope>
    <source>
        <strain evidence="8">ATCC 64411</strain>
    </source>
</reference>
<evidence type="ECO:0000256" key="3">
    <source>
        <dbReference type="ARBA" id="ARBA00025376"/>
    </source>
</evidence>
<feature type="compositionally biased region" description="Basic and acidic residues" evidence="6">
    <location>
        <begin position="253"/>
        <end position="264"/>
    </location>
</feature>
<keyword evidence="5" id="KW-0469">Meiosis</keyword>
<reference evidence="10" key="1">
    <citation type="submission" date="2010-05" db="EMBL/GenBank/DDBJ databases">
        <title>The genome sequence of Magnaporthe poae strain ATCC 64411.</title>
        <authorList>
            <person name="Ma L.-J."/>
            <person name="Dead R."/>
            <person name="Young S."/>
            <person name="Zeng Q."/>
            <person name="Koehrsen M."/>
            <person name="Alvarado L."/>
            <person name="Berlin A."/>
            <person name="Chapman S.B."/>
            <person name="Chen Z."/>
            <person name="Freedman E."/>
            <person name="Gellesch M."/>
            <person name="Goldberg J."/>
            <person name="Griggs A."/>
            <person name="Gujja S."/>
            <person name="Heilman E.R."/>
            <person name="Heiman D."/>
            <person name="Hepburn T."/>
            <person name="Howarth C."/>
            <person name="Jen D."/>
            <person name="Larson L."/>
            <person name="Mehta T."/>
            <person name="Neiman D."/>
            <person name="Pearson M."/>
            <person name="Roberts A."/>
            <person name="Saif S."/>
            <person name="Shea T."/>
            <person name="Shenoy N."/>
            <person name="Sisk P."/>
            <person name="Stolte C."/>
            <person name="Sykes S."/>
            <person name="Walk T."/>
            <person name="White J."/>
            <person name="Yandava C."/>
            <person name="Haas B."/>
            <person name="Nusbaum C."/>
            <person name="Birren B."/>
        </authorList>
    </citation>
    <scope>NUCLEOTIDE SEQUENCE [LARGE SCALE GENOMIC DNA]</scope>
    <source>
        <strain evidence="10">ATCC 64411 / 73-15</strain>
    </source>
</reference>
<evidence type="ECO:0000256" key="4">
    <source>
        <dbReference type="ARBA" id="ARBA00030028"/>
    </source>
</evidence>
<dbReference type="GO" id="GO:0010508">
    <property type="term" value="P:positive regulation of autophagy"/>
    <property type="evidence" value="ECO:0007669"/>
    <property type="project" value="TreeGrafter"/>
</dbReference>
<organism evidence="9 10">
    <name type="scientific">Magnaporthiopsis poae (strain ATCC 64411 / 73-15)</name>
    <name type="common">Kentucky bluegrass fungus</name>
    <name type="synonym">Magnaporthe poae</name>
    <dbReference type="NCBI Taxonomy" id="644358"/>
    <lineage>
        <taxon>Eukaryota</taxon>
        <taxon>Fungi</taxon>
        <taxon>Dikarya</taxon>
        <taxon>Ascomycota</taxon>
        <taxon>Pezizomycotina</taxon>
        <taxon>Sordariomycetes</taxon>
        <taxon>Sordariomycetidae</taxon>
        <taxon>Magnaporthales</taxon>
        <taxon>Magnaporthaceae</taxon>
        <taxon>Magnaporthiopsis</taxon>
    </lineage>
</organism>
<dbReference type="InterPro" id="IPR005365">
    <property type="entry name" value="Npr3"/>
</dbReference>
<feature type="compositionally biased region" description="Low complexity" evidence="6">
    <location>
        <begin position="655"/>
        <end position="671"/>
    </location>
</feature>
<dbReference type="STRING" id="644358.A0A0C4E2D4"/>
<feature type="compositionally biased region" description="Low complexity" evidence="6">
    <location>
        <begin position="719"/>
        <end position="732"/>
    </location>
</feature>
<dbReference type="InterPro" id="IPR056603">
    <property type="entry name" value="HTH_NPRL3"/>
</dbReference>
<evidence type="ECO:0000256" key="1">
    <source>
        <dbReference type="ARBA" id="ARBA00010546"/>
    </source>
</evidence>
<dbReference type="GO" id="GO:1990130">
    <property type="term" value="C:GATOR1 complex"/>
    <property type="evidence" value="ECO:0007669"/>
    <property type="project" value="TreeGrafter"/>
</dbReference>
<dbReference type="Pfam" id="PF03666">
    <property type="entry name" value="NPR3"/>
    <property type="match status" value="1"/>
</dbReference>
<accession>A0A0C4E2D4</accession>
<evidence type="ECO:0000256" key="5">
    <source>
        <dbReference type="RuleBase" id="RU368069"/>
    </source>
</evidence>